<evidence type="ECO:0000313" key="1">
    <source>
        <dbReference type="EMBL" id="SAM08447.1"/>
    </source>
</evidence>
<dbReference type="InParanoid" id="A0A168SHK1"/>
<gene>
    <name evidence="1" type="primary">ABSGL_14110.1 scaffold 14385</name>
</gene>
<dbReference type="EMBL" id="LT554895">
    <property type="protein sequence ID" value="SAM08447.1"/>
    <property type="molecule type" value="Genomic_DNA"/>
</dbReference>
<dbReference type="AlphaFoldDB" id="A0A168SHK1"/>
<accession>A0A168SHK1</accession>
<protein>
    <submittedName>
        <fullName evidence="1">Uncharacterized protein</fullName>
    </submittedName>
</protein>
<reference evidence="1" key="1">
    <citation type="submission" date="2016-04" db="EMBL/GenBank/DDBJ databases">
        <authorList>
            <person name="Evans L.H."/>
            <person name="Alamgir A."/>
            <person name="Owens N."/>
            <person name="Weber N.D."/>
            <person name="Virtaneva K."/>
            <person name="Barbian K."/>
            <person name="Babar A."/>
            <person name="Rosenke K."/>
        </authorList>
    </citation>
    <scope>NUCLEOTIDE SEQUENCE [LARGE SCALE GENOMIC DNA]</scope>
    <source>
        <strain evidence="1">CBS 101.48</strain>
    </source>
</reference>
<proteinExistence type="predicted"/>
<name>A0A168SHK1_ABSGL</name>
<dbReference type="Proteomes" id="UP000078561">
    <property type="component" value="Unassembled WGS sequence"/>
</dbReference>
<sequence>MTGVIRLPRRQAADIIVATGGHLVDQGLLVVAGQDLLVATGQGLLVVIEAVAIEVVVIEAVDPLPNILMIGPVID</sequence>
<keyword evidence="2" id="KW-1185">Reference proteome</keyword>
<organism evidence="1">
    <name type="scientific">Absidia glauca</name>
    <name type="common">Pin mould</name>
    <dbReference type="NCBI Taxonomy" id="4829"/>
    <lineage>
        <taxon>Eukaryota</taxon>
        <taxon>Fungi</taxon>
        <taxon>Fungi incertae sedis</taxon>
        <taxon>Mucoromycota</taxon>
        <taxon>Mucoromycotina</taxon>
        <taxon>Mucoromycetes</taxon>
        <taxon>Mucorales</taxon>
        <taxon>Cunninghamellaceae</taxon>
        <taxon>Absidia</taxon>
    </lineage>
</organism>
<evidence type="ECO:0000313" key="2">
    <source>
        <dbReference type="Proteomes" id="UP000078561"/>
    </source>
</evidence>